<accession>H2AN68</accession>
<dbReference type="eggNOG" id="ENOG502RYS8">
    <property type="taxonomic scope" value="Eukaryota"/>
</dbReference>
<dbReference type="HOGENOM" id="CLU_046455_1_0_1"/>
<protein>
    <recommendedName>
        <fullName evidence="3">RRM domain-containing protein</fullName>
    </recommendedName>
</protein>
<evidence type="ECO:0000313" key="2">
    <source>
        <dbReference type="Proteomes" id="UP000005220"/>
    </source>
</evidence>
<dbReference type="EMBL" id="HE650821">
    <property type="protein sequence ID" value="CCF55818.1"/>
    <property type="molecule type" value="Genomic_DNA"/>
</dbReference>
<dbReference type="GeneID" id="13886095"/>
<dbReference type="InterPro" id="IPR012677">
    <property type="entry name" value="Nucleotide-bd_a/b_plait_sf"/>
</dbReference>
<dbReference type="InParanoid" id="H2AN68"/>
<dbReference type="KEGG" id="kaf:KAFR_0A03830"/>
<dbReference type="RefSeq" id="XP_003954953.1">
    <property type="nucleotide sequence ID" value="XM_003954904.1"/>
</dbReference>
<sequence>MTILTKYQQKPRHEVDSLSHQDKFSKLAAFTSLMLESPSHELFGFRRMARSYLYGSADNKRNIKRQAVKQEHFSIKRSKVVCSKKTEIPIISKYSNNDTTLHFGKDRAPSTKTEKLHVSGEMYDSSNIKGSEMFVSPTGTKVFDNEGQGLEALILSHEGSKLDTSKRNIVIKNIPSGTGLASVMSQVCGGPLENISFQTAEKSINILENVRLSFLTADAADAFMNYSKTRLFKVNGFNLITEWAPLKQQPINNIYSGLEKQQAQFSTNICRSLIMKKYPQKKEIKKYCKWMENTMDDFDPSIIVEDFGQFGRIQEVTPIISRKLCVAVNYYNILSALKAIESYEDPNSELHRKYYKSWAIWFGKDITDKPCIEL</sequence>
<gene>
    <name evidence="1" type="primary">KAFR0A03830</name>
    <name evidence="1" type="ORF">KAFR_0A03830</name>
</gene>
<name>H2AN68_KAZAF</name>
<keyword evidence="2" id="KW-1185">Reference proteome</keyword>
<evidence type="ECO:0008006" key="3">
    <source>
        <dbReference type="Google" id="ProtNLM"/>
    </source>
</evidence>
<dbReference type="Proteomes" id="UP000005220">
    <property type="component" value="Chromosome 1"/>
</dbReference>
<proteinExistence type="predicted"/>
<organism evidence="1 2">
    <name type="scientific">Kazachstania africana (strain ATCC 22294 / BCRC 22015 / CBS 2517 / CECT 1963 / NBRC 1671 / NRRL Y-8276)</name>
    <name type="common">Yeast</name>
    <name type="synonym">Kluyveromyces africanus</name>
    <dbReference type="NCBI Taxonomy" id="1071382"/>
    <lineage>
        <taxon>Eukaryota</taxon>
        <taxon>Fungi</taxon>
        <taxon>Dikarya</taxon>
        <taxon>Ascomycota</taxon>
        <taxon>Saccharomycotina</taxon>
        <taxon>Saccharomycetes</taxon>
        <taxon>Saccharomycetales</taxon>
        <taxon>Saccharomycetaceae</taxon>
        <taxon>Kazachstania</taxon>
    </lineage>
</organism>
<reference evidence="1 2" key="1">
    <citation type="journal article" date="2011" name="Proc. Natl. Acad. Sci. U.S.A.">
        <title>Evolutionary erosion of yeast sex chromosomes by mating-type switching accidents.</title>
        <authorList>
            <person name="Gordon J.L."/>
            <person name="Armisen D."/>
            <person name="Proux-Wera E."/>
            <person name="Oheigeartaigh S.S."/>
            <person name="Byrne K.P."/>
            <person name="Wolfe K.H."/>
        </authorList>
    </citation>
    <scope>NUCLEOTIDE SEQUENCE [LARGE SCALE GENOMIC DNA]</scope>
    <source>
        <strain evidence="2">ATCC 22294 / BCRC 22015 / CBS 2517 / CECT 1963 / NBRC 1671 / NRRL Y-8276</strain>
    </source>
</reference>
<dbReference type="FunCoup" id="H2AN68">
    <property type="interactions" value="48"/>
</dbReference>
<evidence type="ECO:0000313" key="1">
    <source>
        <dbReference type="EMBL" id="CCF55818.1"/>
    </source>
</evidence>
<dbReference type="AlphaFoldDB" id="H2AN68"/>
<dbReference type="OrthoDB" id="4073963at2759"/>
<dbReference type="STRING" id="1071382.H2AN68"/>
<dbReference type="Gene3D" id="3.30.70.330">
    <property type="match status" value="1"/>
</dbReference>